<reference evidence="1 2" key="1">
    <citation type="journal article" date="2018" name="Front. Plant Sci.">
        <title>Red Clover (Trifolium pratense) and Zigzag Clover (T. medium) - A Picture of Genomic Similarities and Differences.</title>
        <authorList>
            <person name="Dluhosova J."/>
            <person name="Istvanek J."/>
            <person name="Nedelnik J."/>
            <person name="Repkova J."/>
        </authorList>
    </citation>
    <scope>NUCLEOTIDE SEQUENCE [LARGE SCALE GENOMIC DNA]</scope>
    <source>
        <strain evidence="2">cv. 10/8</strain>
        <tissue evidence="1">Leaf</tissue>
    </source>
</reference>
<accession>A0A392N7G5</accession>
<dbReference type="EMBL" id="LXQA010029016">
    <property type="protein sequence ID" value="MCH95119.1"/>
    <property type="molecule type" value="Genomic_DNA"/>
</dbReference>
<sequence length="78" mass="8500">MYSSSSIHSIYKRGGMNLFLVLVPVQRLPAQATPPPLTVAAVVFLISSTFRKEGMVVIKVWEMKHGGGGDDGEGPWKK</sequence>
<dbReference type="AlphaFoldDB" id="A0A392N7G5"/>
<evidence type="ECO:0000313" key="2">
    <source>
        <dbReference type="Proteomes" id="UP000265520"/>
    </source>
</evidence>
<proteinExistence type="predicted"/>
<feature type="non-terminal residue" evidence="1">
    <location>
        <position position="78"/>
    </location>
</feature>
<evidence type="ECO:0000313" key="1">
    <source>
        <dbReference type="EMBL" id="MCH95119.1"/>
    </source>
</evidence>
<organism evidence="1 2">
    <name type="scientific">Trifolium medium</name>
    <dbReference type="NCBI Taxonomy" id="97028"/>
    <lineage>
        <taxon>Eukaryota</taxon>
        <taxon>Viridiplantae</taxon>
        <taxon>Streptophyta</taxon>
        <taxon>Embryophyta</taxon>
        <taxon>Tracheophyta</taxon>
        <taxon>Spermatophyta</taxon>
        <taxon>Magnoliopsida</taxon>
        <taxon>eudicotyledons</taxon>
        <taxon>Gunneridae</taxon>
        <taxon>Pentapetalae</taxon>
        <taxon>rosids</taxon>
        <taxon>fabids</taxon>
        <taxon>Fabales</taxon>
        <taxon>Fabaceae</taxon>
        <taxon>Papilionoideae</taxon>
        <taxon>50 kb inversion clade</taxon>
        <taxon>NPAAA clade</taxon>
        <taxon>Hologalegina</taxon>
        <taxon>IRL clade</taxon>
        <taxon>Trifolieae</taxon>
        <taxon>Trifolium</taxon>
    </lineage>
</organism>
<keyword evidence="2" id="KW-1185">Reference proteome</keyword>
<dbReference type="Proteomes" id="UP000265520">
    <property type="component" value="Unassembled WGS sequence"/>
</dbReference>
<name>A0A392N7G5_9FABA</name>
<protein>
    <submittedName>
        <fullName evidence="1">Uncharacterized protein</fullName>
    </submittedName>
</protein>
<comment type="caution">
    <text evidence="1">The sequence shown here is derived from an EMBL/GenBank/DDBJ whole genome shotgun (WGS) entry which is preliminary data.</text>
</comment>